<keyword evidence="2" id="KW-0645">Protease</keyword>
<comment type="caution">
    <text evidence="2">The sequence shown here is derived from an EMBL/GenBank/DDBJ whole genome shotgun (WGS) entry which is preliminary data.</text>
</comment>
<evidence type="ECO:0000259" key="1">
    <source>
        <dbReference type="Pfam" id="PF02557"/>
    </source>
</evidence>
<evidence type="ECO:0000313" key="3">
    <source>
        <dbReference type="Proteomes" id="UP000660380"/>
    </source>
</evidence>
<dbReference type="Gene3D" id="3.30.1380.10">
    <property type="match status" value="1"/>
</dbReference>
<name>A0ABR8GZF8_9CYAN</name>
<dbReference type="CDD" id="cd14814">
    <property type="entry name" value="Peptidase_M15"/>
    <property type="match status" value="1"/>
</dbReference>
<protein>
    <submittedName>
        <fullName evidence="2">D-alanyl-D-alanine carboxypeptidase family protein</fullName>
    </submittedName>
</protein>
<organism evidence="2 3">
    <name type="scientific">Scytonema hofmannii FACHB-248</name>
    <dbReference type="NCBI Taxonomy" id="1842502"/>
    <lineage>
        <taxon>Bacteria</taxon>
        <taxon>Bacillati</taxon>
        <taxon>Cyanobacteriota</taxon>
        <taxon>Cyanophyceae</taxon>
        <taxon>Nostocales</taxon>
        <taxon>Scytonemataceae</taxon>
        <taxon>Scytonema</taxon>
    </lineage>
</organism>
<evidence type="ECO:0000313" key="2">
    <source>
        <dbReference type="EMBL" id="MBD2608587.1"/>
    </source>
</evidence>
<dbReference type="InterPro" id="IPR003709">
    <property type="entry name" value="VanY-like_core_dom"/>
</dbReference>
<accession>A0ABR8GZF8</accession>
<feature type="domain" description="D-alanyl-D-alanine carboxypeptidase-like core" evidence="1">
    <location>
        <begin position="156"/>
        <end position="249"/>
    </location>
</feature>
<keyword evidence="2" id="KW-0378">Hydrolase</keyword>
<keyword evidence="3" id="KW-1185">Reference proteome</keyword>
<sequence length="292" mass="32764">MKRFWRKSSFISIFVFIVFALVASNGITHRTLSTDVRQLEDCLIARSSGRHRDLNKVCPNTSQPIVSPTPITPQIPDANLPESERFLSAIATKLPTIPQPGTFEYILLRAYGAAFVNQQPEIKLPPKVILANEQETKAFQTTLTMGKVDGTNDCYLQKSAADAFNKAKSAARISLKSGYGDSDCTRTFATNLRFWRKYADNNTLERVRQGKETAILGVVAPPGASQHLWGLAIDLQIYSQVQRQALNKNGWFQTVENDVPHWTYVGLTEENLPLFGFKNKIVRGTTYWLIPL</sequence>
<dbReference type="RefSeq" id="WP_029633646.1">
    <property type="nucleotide sequence ID" value="NZ_JACJTA010000100.1"/>
</dbReference>
<dbReference type="GO" id="GO:0004180">
    <property type="term" value="F:carboxypeptidase activity"/>
    <property type="evidence" value="ECO:0007669"/>
    <property type="project" value="UniProtKB-KW"/>
</dbReference>
<reference evidence="2 3" key="1">
    <citation type="journal article" date="2020" name="ISME J.">
        <title>Comparative genomics reveals insights into cyanobacterial evolution and habitat adaptation.</title>
        <authorList>
            <person name="Chen M.Y."/>
            <person name="Teng W.K."/>
            <person name="Zhao L."/>
            <person name="Hu C.X."/>
            <person name="Zhou Y.K."/>
            <person name="Han B.P."/>
            <person name="Song L.R."/>
            <person name="Shu W.S."/>
        </authorList>
    </citation>
    <scope>NUCLEOTIDE SEQUENCE [LARGE SCALE GENOMIC DNA]</scope>
    <source>
        <strain evidence="2 3">FACHB-248</strain>
    </source>
</reference>
<dbReference type="EMBL" id="JACJTA010000100">
    <property type="protein sequence ID" value="MBD2608587.1"/>
    <property type="molecule type" value="Genomic_DNA"/>
</dbReference>
<dbReference type="InterPro" id="IPR009045">
    <property type="entry name" value="Zn_M74/Hedgehog-like"/>
</dbReference>
<gene>
    <name evidence="2" type="ORF">H6G81_29730</name>
</gene>
<dbReference type="Pfam" id="PF02557">
    <property type="entry name" value="VanY"/>
    <property type="match status" value="1"/>
</dbReference>
<proteinExistence type="predicted"/>
<dbReference type="SUPFAM" id="SSF55166">
    <property type="entry name" value="Hedgehog/DD-peptidase"/>
    <property type="match status" value="1"/>
</dbReference>
<dbReference type="Proteomes" id="UP000660380">
    <property type="component" value="Unassembled WGS sequence"/>
</dbReference>
<keyword evidence="2" id="KW-0121">Carboxypeptidase</keyword>